<dbReference type="SMART" id="SM00943">
    <property type="entry name" value="Prim-Pol"/>
    <property type="match status" value="1"/>
</dbReference>
<sequence length="782" mass="87541">MNRQKEARGQGGLQGNTSKGTYGSNDAAALPQKTPLIDVDSLIRAGLTLIPLHRWNAKDTRGRPRGKSPIDGSWQVKDYCNEAVLERAKRDGLNVGVRLPASWVVLDVDPRNFEGGVDSLAKLVADSGIDLSSAPHVITGSGGHHYYFRKPEDLSLMDSLENYPGIEFKSLGRQVVAPGSIHPCGKRYEWDDLTPPPIEAPQMPESLLSLAKRPVRANGEAAGYGELTPEMLAETLDQLDPDDFKDHDSEWLPLMMACHHATAGEGRQEFIDWSTQASGYEDHGYLIGRRWDSLHANPSAGRRGRPVTIKYLYKVVQAAGGEVARVQPECDFEVWEDEEFGLGVDDALMRQPPKLSALDAIIEEMNARHYVVLDSGFQVITEERDPIFDGRVRYQRLSKSDFRSAYENQLVEKGDKLVTKADLWLKSPQRRAYKGIIFDPSREHEGWLNMWKGWAVEPKPGDWSLLRELIRDVLTDGDAESFEYVLNWMAFMFQYPEKVAEVAIAFRGLKGTGKGTLGRALFKLSGASGLHISSPGHLVGRFNSHLQNCVCLFADEAFWAGDKAGEAVLKQLVTEPTLTYEGKGRDAVTGKNHVHIIMASNNDWVVPAGMDGERRFAVFNVNERRLGDREFFLALNKQLDEGGLAGLLFDMLQRDIRGWHPRDNVPRTEALAEQIEMSQGAEESWWDGLLEGGRLPGLMDELPWSEEAVEADTEELYLNYVAYAKMLGVRPRDKKGWAMKIKRKAGIGQRQVSLDGGHRVWRWVLPRLDEARSTWAKSIGRG</sequence>
<comment type="caution">
    <text evidence="3">The sequence shown here is derived from an EMBL/GenBank/DDBJ whole genome shotgun (WGS) entry which is preliminary data.</text>
</comment>
<organism evidence="3 4">
    <name type="scientific">Stutzerimonas stutzeri NF13</name>
    <dbReference type="NCBI Taxonomy" id="1212548"/>
    <lineage>
        <taxon>Bacteria</taxon>
        <taxon>Pseudomonadati</taxon>
        <taxon>Pseudomonadota</taxon>
        <taxon>Gammaproteobacteria</taxon>
        <taxon>Pseudomonadales</taxon>
        <taxon>Pseudomonadaceae</taxon>
        <taxon>Stutzerimonas</taxon>
    </lineage>
</organism>
<feature type="region of interest" description="Disordered" evidence="1">
    <location>
        <begin position="1"/>
        <end position="28"/>
    </location>
</feature>
<dbReference type="InterPro" id="IPR045455">
    <property type="entry name" value="NrS-1_pol-like_helicase"/>
</dbReference>
<dbReference type="RefSeq" id="WP_003301205.1">
    <property type="nucleotide sequence ID" value="NZ_AOBS01000053.1"/>
</dbReference>
<name>M2V1R5_STUST</name>
<feature type="domain" description="DNA primase/polymerase bifunctional N-terminal" evidence="2">
    <location>
        <begin position="39"/>
        <end position="207"/>
    </location>
</feature>
<dbReference type="Pfam" id="PF08707">
    <property type="entry name" value="PriCT_2"/>
    <property type="match status" value="1"/>
</dbReference>
<feature type="compositionally biased region" description="Polar residues" evidence="1">
    <location>
        <begin position="15"/>
        <end position="24"/>
    </location>
</feature>
<dbReference type="EMBL" id="AOBS01000053">
    <property type="protein sequence ID" value="EMD99751.1"/>
    <property type="molecule type" value="Genomic_DNA"/>
</dbReference>
<dbReference type="PATRIC" id="fig|1212548.4.peg.2460"/>
<dbReference type="eggNOG" id="COG3378">
    <property type="taxonomic scope" value="Bacteria"/>
</dbReference>
<dbReference type="Pfam" id="PF09250">
    <property type="entry name" value="Prim-Pol"/>
    <property type="match status" value="1"/>
</dbReference>
<reference evidence="3 4" key="1">
    <citation type="journal article" date="2013" name="Genome Announc.">
        <title>Draft Genome of Pseudomonas stutzeri Strain NF13, a Nitrogen Fixer Isolated from the Galapagos Rift Hydrothermal Vent.</title>
        <authorList>
            <person name="Pena A."/>
            <person name="Busquets A."/>
            <person name="Gomila M."/>
            <person name="Mayol J."/>
            <person name="Bosch R."/>
            <person name="Nogales B."/>
            <person name="Garcia-Valdes E."/>
            <person name="Bennasar A."/>
            <person name="Lalucat J."/>
        </authorList>
    </citation>
    <scope>NUCLEOTIDE SEQUENCE [LARGE SCALE GENOMIC DNA]</scope>
    <source>
        <strain evidence="3 4">NF13</strain>
    </source>
</reference>
<dbReference type="InterPro" id="IPR027417">
    <property type="entry name" value="P-loop_NTPase"/>
</dbReference>
<evidence type="ECO:0000256" key="1">
    <source>
        <dbReference type="SAM" id="MobiDB-lite"/>
    </source>
</evidence>
<accession>M2V1R5</accession>
<dbReference type="CDD" id="cd04859">
    <property type="entry name" value="Prim_Pol"/>
    <property type="match status" value="1"/>
</dbReference>
<evidence type="ECO:0000259" key="2">
    <source>
        <dbReference type="SMART" id="SM00943"/>
    </source>
</evidence>
<proteinExistence type="predicted"/>
<dbReference type="OrthoDB" id="110640at2"/>
<dbReference type="Proteomes" id="UP000011700">
    <property type="component" value="Unassembled WGS sequence"/>
</dbReference>
<protein>
    <submittedName>
        <fullName evidence="3">Gp33</fullName>
    </submittedName>
</protein>
<gene>
    <name evidence="3" type="ORF">B381_12558</name>
</gene>
<dbReference type="InterPro" id="IPR015330">
    <property type="entry name" value="DNA_primase/pol_bifunc_N"/>
</dbReference>
<dbReference type="SUPFAM" id="SSF52540">
    <property type="entry name" value="P-loop containing nucleoside triphosphate hydrolases"/>
    <property type="match status" value="1"/>
</dbReference>
<dbReference type="AlphaFoldDB" id="M2V1R5"/>
<dbReference type="Gene3D" id="3.40.50.300">
    <property type="entry name" value="P-loop containing nucleotide triphosphate hydrolases"/>
    <property type="match status" value="1"/>
</dbReference>
<evidence type="ECO:0000313" key="3">
    <source>
        <dbReference type="EMBL" id="EMD99751.1"/>
    </source>
</evidence>
<dbReference type="GO" id="GO:0016817">
    <property type="term" value="F:hydrolase activity, acting on acid anhydrides"/>
    <property type="evidence" value="ECO:0007669"/>
    <property type="project" value="InterPro"/>
</dbReference>
<dbReference type="Pfam" id="PF19263">
    <property type="entry name" value="DUF5906"/>
    <property type="match status" value="1"/>
</dbReference>
<dbReference type="InterPro" id="IPR014819">
    <property type="entry name" value="PriCT_2"/>
</dbReference>
<evidence type="ECO:0000313" key="4">
    <source>
        <dbReference type="Proteomes" id="UP000011700"/>
    </source>
</evidence>
<dbReference type="SUPFAM" id="SSF56747">
    <property type="entry name" value="Prim-pol domain"/>
    <property type="match status" value="1"/>
</dbReference>